<dbReference type="AlphaFoldDB" id="A0A1X1ZTH1"/>
<reference evidence="1 2" key="1">
    <citation type="submission" date="2016-01" db="EMBL/GenBank/DDBJ databases">
        <title>The new phylogeny of the genus Mycobacterium.</title>
        <authorList>
            <person name="Tarcisio F."/>
            <person name="Conor M."/>
            <person name="Antonella G."/>
            <person name="Elisabetta G."/>
            <person name="Giulia F.S."/>
            <person name="Sara T."/>
            <person name="Anna F."/>
            <person name="Clotilde B."/>
            <person name="Roberto B."/>
            <person name="Veronica D.S."/>
            <person name="Fabio R."/>
            <person name="Monica P."/>
            <person name="Olivier J."/>
            <person name="Enrico T."/>
            <person name="Nicola S."/>
        </authorList>
    </citation>
    <scope>NUCLEOTIDE SEQUENCE [LARGE SCALE GENOMIC DNA]</scope>
    <source>
        <strain evidence="1 2">DSM 44572</strain>
    </source>
</reference>
<dbReference type="EMBL" id="LQPJ01000077">
    <property type="protein sequence ID" value="ORW26723.1"/>
    <property type="molecule type" value="Genomic_DNA"/>
</dbReference>
<evidence type="ECO:0000313" key="2">
    <source>
        <dbReference type="Proteomes" id="UP000193529"/>
    </source>
</evidence>
<dbReference type="OrthoDB" id="4758104at2"/>
<evidence type="ECO:0000313" key="1">
    <source>
        <dbReference type="EMBL" id="ORW26723.1"/>
    </source>
</evidence>
<dbReference type="RefSeq" id="WP_085077490.1">
    <property type="nucleotide sequence ID" value="NZ_JACKRZ010000209.1"/>
</dbReference>
<gene>
    <name evidence="1" type="ORF">AWC19_03470</name>
</gene>
<comment type="caution">
    <text evidence="1">The sequence shown here is derived from an EMBL/GenBank/DDBJ whole genome shotgun (WGS) entry which is preliminary data.</text>
</comment>
<sequence>MTELSGFTPVTPLAVVPPQSLRVPTNKTDAIAQAATILEALWDAVDNGLAPNIKVEVLRHNPPGGTPTTMCRITPTALDGVANTIANPGDWLCADTTGVKGMTNDAYAAQFTQNVPIEWAATTTPPQAVAGAGLTATLTFPQPTSANRPFTYTADGPGTIGEFVTAPDGTVTAQVTGLADGAECSWTITVNTQYPGVTATSVASNTITAFDQPSS</sequence>
<keyword evidence="2" id="KW-1185">Reference proteome</keyword>
<protein>
    <submittedName>
        <fullName evidence="1">Uncharacterized protein</fullName>
    </submittedName>
</protein>
<dbReference type="Proteomes" id="UP000193529">
    <property type="component" value="Unassembled WGS sequence"/>
</dbReference>
<name>A0A1X1ZTH1_9MYCO</name>
<proteinExistence type="predicted"/>
<accession>A0A1X1ZTH1</accession>
<organism evidence="1 2">
    <name type="scientific">Mycobacterium palustre</name>
    <dbReference type="NCBI Taxonomy" id="153971"/>
    <lineage>
        <taxon>Bacteria</taxon>
        <taxon>Bacillati</taxon>
        <taxon>Actinomycetota</taxon>
        <taxon>Actinomycetes</taxon>
        <taxon>Mycobacteriales</taxon>
        <taxon>Mycobacteriaceae</taxon>
        <taxon>Mycobacterium</taxon>
        <taxon>Mycobacterium simiae complex</taxon>
    </lineage>
</organism>